<accession>A0A382KQ97</accession>
<dbReference type="CDD" id="cd01276">
    <property type="entry name" value="PKCI_related"/>
    <property type="match status" value="1"/>
</dbReference>
<dbReference type="Gene3D" id="3.30.428.10">
    <property type="entry name" value="HIT-like"/>
    <property type="match status" value="1"/>
</dbReference>
<dbReference type="InterPro" id="IPR011146">
    <property type="entry name" value="HIT-like"/>
</dbReference>
<dbReference type="InterPro" id="IPR019808">
    <property type="entry name" value="Histidine_triad_CS"/>
</dbReference>
<dbReference type="GO" id="GO:0003824">
    <property type="term" value="F:catalytic activity"/>
    <property type="evidence" value="ECO:0007669"/>
    <property type="project" value="InterPro"/>
</dbReference>
<evidence type="ECO:0000313" key="2">
    <source>
        <dbReference type="EMBL" id="SVC25412.1"/>
    </source>
</evidence>
<dbReference type="SUPFAM" id="SSF54197">
    <property type="entry name" value="HIT-like"/>
    <property type="match status" value="1"/>
</dbReference>
<dbReference type="InterPro" id="IPR001310">
    <property type="entry name" value="Histidine_triad_HIT"/>
</dbReference>
<dbReference type="PROSITE" id="PS51084">
    <property type="entry name" value="HIT_2"/>
    <property type="match status" value="1"/>
</dbReference>
<organism evidence="2">
    <name type="scientific">marine metagenome</name>
    <dbReference type="NCBI Taxonomy" id="408172"/>
    <lineage>
        <taxon>unclassified sequences</taxon>
        <taxon>metagenomes</taxon>
        <taxon>ecological metagenomes</taxon>
    </lineage>
</organism>
<protein>
    <recommendedName>
        <fullName evidence="1">HIT domain-containing protein</fullName>
    </recommendedName>
</protein>
<dbReference type="PANTHER" id="PTHR23089">
    <property type="entry name" value="HISTIDINE TRIAD HIT PROTEIN"/>
    <property type="match status" value="1"/>
</dbReference>
<evidence type="ECO:0000259" key="1">
    <source>
        <dbReference type="PROSITE" id="PS51084"/>
    </source>
</evidence>
<sequence length="113" mass="12769">MTDTIFQKIIEREIPADIIYEDELSLVFKDINPVAPTHLLIIPKKKIEKASDAKEEDQELLGHLLLVAGKVARQLNIEDAFRLVINNGADAQQTVFHLHIHLISGRQLTWPPG</sequence>
<dbReference type="PROSITE" id="PS00892">
    <property type="entry name" value="HIT_1"/>
    <property type="match status" value="1"/>
</dbReference>
<gene>
    <name evidence="2" type="ORF">METZ01_LOCUS278266</name>
</gene>
<dbReference type="InterPro" id="IPR036265">
    <property type="entry name" value="HIT-like_sf"/>
</dbReference>
<reference evidence="2" key="1">
    <citation type="submission" date="2018-05" db="EMBL/GenBank/DDBJ databases">
        <authorList>
            <person name="Lanie J.A."/>
            <person name="Ng W.-L."/>
            <person name="Kazmierczak K.M."/>
            <person name="Andrzejewski T.M."/>
            <person name="Davidsen T.M."/>
            <person name="Wayne K.J."/>
            <person name="Tettelin H."/>
            <person name="Glass J.I."/>
            <person name="Rusch D."/>
            <person name="Podicherti R."/>
            <person name="Tsui H.-C.T."/>
            <person name="Winkler M.E."/>
        </authorList>
    </citation>
    <scope>NUCLEOTIDE SEQUENCE</scope>
</reference>
<name>A0A382KQ97_9ZZZZ</name>
<dbReference type="EMBL" id="UINC01081500">
    <property type="protein sequence ID" value="SVC25412.1"/>
    <property type="molecule type" value="Genomic_DNA"/>
</dbReference>
<dbReference type="PRINTS" id="PR00332">
    <property type="entry name" value="HISTRIAD"/>
</dbReference>
<dbReference type="FunFam" id="3.30.428.10:FF:000005">
    <property type="entry name" value="Histidine triad nucleotide-binding protein 1"/>
    <property type="match status" value="1"/>
</dbReference>
<feature type="domain" description="HIT" evidence="1">
    <location>
        <begin position="5"/>
        <end position="113"/>
    </location>
</feature>
<proteinExistence type="predicted"/>
<dbReference type="Pfam" id="PF01230">
    <property type="entry name" value="HIT"/>
    <property type="match status" value="1"/>
</dbReference>
<dbReference type="AlphaFoldDB" id="A0A382KQ97"/>